<dbReference type="InterPro" id="IPR016181">
    <property type="entry name" value="Acyl_CoA_acyltransferase"/>
</dbReference>
<dbReference type="EMBL" id="LT607754">
    <property type="protein sequence ID" value="SCG61606.1"/>
    <property type="molecule type" value="Genomic_DNA"/>
</dbReference>
<dbReference type="Proteomes" id="UP000198221">
    <property type="component" value="Chromosome I"/>
</dbReference>
<name>A0A1C5IV35_9ACTN</name>
<proteinExistence type="inferred from homology"/>
<keyword evidence="6" id="KW-1185">Reference proteome</keyword>
<evidence type="ECO:0000313" key="5">
    <source>
        <dbReference type="EMBL" id="SCG61606.1"/>
    </source>
</evidence>
<keyword evidence="2" id="KW-0012">Acyltransferase</keyword>
<dbReference type="GO" id="GO:0008999">
    <property type="term" value="F:protein-N-terminal-alanine acetyltransferase activity"/>
    <property type="evidence" value="ECO:0007669"/>
    <property type="project" value="TreeGrafter"/>
</dbReference>
<evidence type="ECO:0000256" key="3">
    <source>
        <dbReference type="ARBA" id="ARBA00038502"/>
    </source>
</evidence>
<keyword evidence="1 5" id="KW-0808">Transferase</keyword>
<dbReference type="InterPro" id="IPR000182">
    <property type="entry name" value="GNAT_dom"/>
</dbReference>
<reference evidence="6" key="1">
    <citation type="submission" date="2016-06" db="EMBL/GenBank/DDBJ databases">
        <authorList>
            <person name="Varghese N."/>
            <person name="Submissions Spin"/>
        </authorList>
    </citation>
    <scope>NUCLEOTIDE SEQUENCE [LARGE SCALE GENOMIC DNA]</scope>
    <source>
        <strain evidence="6">DSM 43819</strain>
    </source>
</reference>
<dbReference type="PANTHER" id="PTHR43792:SF8">
    <property type="entry name" value="[RIBOSOMAL PROTEIN US5]-ALANINE N-ACETYLTRANSFERASE"/>
    <property type="match status" value="1"/>
</dbReference>
<accession>A0A1C5IV35</accession>
<organism evidence="5 6">
    <name type="scientific">Micromonospora inositola</name>
    <dbReference type="NCBI Taxonomy" id="47865"/>
    <lineage>
        <taxon>Bacteria</taxon>
        <taxon>Bacillati</taxon>
        <taxon>Actinomycetota</taxon>
        <taxon>Actinomycetes</taxon>
        <taxon>Micromonosporales</taxon>
        <taxon>Micromonosporaceae</taxon>
        <taxon>Micromonospora</taxon>
    </lineage>
</organism>
<evidence type="ECO:0000256" key="1">
    <source>
        <dbReference type="ARBA" id="ARBA00022679"/>
    </source>
</evidence>
<dbReference type="PROSITE" id="PS51186">
    <property type="entry name" value="GNAT"/>
    <property type="match status" value="1"/>
</dbReference>
<dbReference type="Pfam" id="PF13302">
    <property type="entry name" value="Acetyltransf_3"/>
    <property type="match status" value="1"/>
</dbReference>
<dbReference type="PANTHER" id="PTHR43792">
    <property type="entry name" value="GNAT FAMILY, PUTATIVE (AFU_ORTHOLOGUE AFUA_3G00765)-RELATED-RELATED"/>
    <property type="match status" value="1"/>
</dbReference>
<sequence>MRPAGPSPSGPTRSPSLRRLSDVIRLERLRADHAPALLAFERENREFFARTVPDRGDAYFAEFAARHRALLAEQDAGSIHFHVVLDERGELIGRVNLVDVEDGAAELGYRIGERATGRGVATAAVEEVCRLAATAYGLTALAAVTTRDNPASMAVLGRTGFTTVADIVLDGRPGVRYHRRLAG</sequence>
<evidence type="ECO:0000259" key="4">
    <source>
        <dbReference type="PROSITE" id="PS51186"/>
    </source>
</evidence>
<dbReference type="SUPFAM" id="SSF55729">
    <property type="entry name" value="Acyl-CoA N-acyltransferases (Nat)"/>
    <property type="match status" value="1"/>
</dbReference>
<protein>
    <submittedName>
        <fullName evidence="5">Ribosomal-protein-alanine N-acetyltransferase</fullName>
    </submittedName>
</protein>
<feature type="domain" description="N-acetyltransferase" evidence="4">
    <location>
        <begin position="24"/>
        <end position="182"/>
    </location>
</feature>
<gene>
    <name evidence="5" type="ORF">GA0070613_3419</name>
</gene>
<comment type="similarity">
    <text evidence="3">Belongs to the acetyltransferase family. RimJ subfamily.</text>
</comment>
<dbReference type="AlphaFoldDB" id="A0A1C5IV35"/>
<dbReference type="InterPro" id="IPR051531">
    <property type="entry name" value="N-acetyltransferase"/>
</dbReference>
<dbReference type="GO" id="GO:0005737">
    <property type="term" value="C:cytoplasm"/>
    <property type="evidence" value="ECO:0007669"/>
    <property type="project" value="TreeGrafter"/>
</dbReference>
<evidence type="ECO:0000313" key="6">
    <source>
        <dbReference type="Proteomes" id="UP000198221"/>
    </source>
</evidence>
<evidence type="ECO:0000256" key="2">
    <source>
        <dbReference type="ARBA" id="ARBA00023315"/>
    </source>
</evidence>
<dbReference type="Gene3D" id="3.40.630.30">
    <property type="match status" value="1"/>
</dbReference>